<name>A0ABY7QH46_9ACTN</name>
<organism evidence="2 3">
    <name type="scientific">Kitasatospora cathayae</name>
    <dbReference type="NCBI Taxonomy" id="3004092"/>
    <lineage>
        <taxon>Bacteria</taxon>
        <taxon>Bacillati</taxon>
        <taxon>Actinomycetota</taxon>
        <taxon>Actinomycetes</taxon>
        <taxon>Kitasatosporales</taxon>
        <taxon>Streptomycetaceae</taxon>
        <taxon>Kitasatospora</taxon>
    </lineage>
</organism>
<keyword evidence="2" id="KW-0614">Plasmid</keyword>
<gene>
    <name evidence="2" type="ORF">O1G21_40655</name>
</gene>
<keyword evidence="3" id="KW-1185">Reference proteome</keyword>
<geneLocation type="plasmid" evidence="2 3">
    <name>punmamed3</name>
</geneLocation>
<evidence type="ECO:0000313" key="3">
    <source>
        <dbReference type="Proteomes" id="UP001212821"/>
    </source>
</evidence>
<dbReference type="EMBL" id="CP115452">
    <property type="protein sequence ID" value="WBP92133.1"/>
    <property type="molecule type" value="Genomic_DNA"/>
</dbReference>
<reference evidence="2 3" key="1">
    <citation type="submission" date="2022-12" db="EMBL/GenBank/DDBJ databases">
        <title>HUAS 3-15.</title>
        <authorList>
            <person name="Mo P."/>
        </authorList>
    </citation>
    <scope>NUCLEOTIDE SEQUENCE [LARGE SCALE GENOMIC DNA]</scope>
    <source>
        <strain evidence="2 3">HUAS 3-15</strain>
        <plasmid evidence="2 3">punmamed3</plasmid>
    </source>
</reference>
<proteinExistence type="predicted"/>
<evidence type="ECO:0000256" key="1">
    <source>
        <dbReference type="SAM" id="MobiDB-lite"/>
    </source>
</evidence>
<dbReference type="Proteomes" id="UP001212821">
    <property type="component" value="Plasmid punmamed3"/>
</dbReference>
<feature type="region of interest" description="Disordered" evidence="1">
    <location>
        <begin position="67"/>
        <end position="94"/>
    </location>
</feature>
<protein>
    <submittedName>
        <fullName evidence="2">Uncharacterized protein</fullName>
    </submittedName>
</protein>
<evidence type="ECO:0000313" key="2">
    <source>
        <dbReference type="EMBL" id="WBP92133.1"/>
    </source>
</evidence>
<accession>A0ABY7QH46</accession>
<feature type="region of interest" description="Disordered" evidence="1">
    <location>
        <begin position="177"/>
        <end position="197"/>
    </location>
</feature>
<sequence>MVGALAPVLGEGGGPGELRGDVLDGAVVGRGDDDLVAGQPGVEGGDVALVAALAVLALPGAADEGVLGAPEGGHHGGPFDHEGGDQVAQHGGLAGAGRAVDGEEAAVGVGGARIGEHAVDRELLAERERVLGLRGPAPGGVEDRVDAVEHRTAVLAQVGPGQDGDVTAGGQVGVESGAEAAPVVPERSADPGEVGGQEAVEEGLRGRGLGLGVAREVDEPALDADHARVEAALDAAEVGDLGRSARDGAPRRGVAYPCGDERAGDGARHPIAVDLIGALPMRELQALANTVRPWARIG</sequence>
<feature type="compositionally biased region" description="Basic and acidic residues" evidence="1">
    <location>
        <begin position="72"/>
        <end position="84"/>
    </location>
</feature>
<dbReference type="RefSeq" id="WP_270151850.1">
    <property type="nucleotide sequence ID" value="NZ_CP115452.1"/>
</dbReference>